<proteinExistence type="predicted"/>
<organism evidence="3 4">
    <name type="scientific">Cylindrobasidium torrendii FP15055 ss-10</name>
    <dbReference type="NCBI Taxonomy" id="1314674"/>
    <lineage>
        <taxon>Eukaryota</taxon>
        <taxon>Fungi</taxon>
        <taxon>Dikarya</taxon>
        <taxon>Basidiomycota</taxon>
        <taxon>Agaricomycotina</taxon>
        <taxon>Agaricomycetes</taxon>
        <taxon>Agaricomycetidae</taxon>
        <taxon>Agaricales</taxon>
        <taxon>Marasmiineae</taxon>
        <taxon>Physalacriaceae</taxon>
        <taxon>Cylindrobasidium</taxon>
    </lineage>
</organism>
<keyword evidence="2" id="KW-0472">Membrane</keyword>
<reference evidence="3 4" key="1">
    <citation type="journal article" date="2015" name="Fungal Genet. Biol.">
        <title>Evolution of novel wood decay mechanisms in Agaricales revealed by the genome sequences of Fistulina hepatica and Cylindrobasidium torrendii.</title>
        <authorList>
            <person name="Floudas D."/>
            <person name="Held B.W."/>
            <person name="Riley R."/>
            <person name="Nagy L.G."/>
            <person name="Koehler G."/>
            <person name="Ransdell A.S."/>
            <person name="Younus H."/>
            <person name="Chow J."/>
            <person name="Chiniquy J."/>
            <person name="Lipzen A."/>
            <person name="Tritt A."/>
            <person name="Sun H."/>
            <person name="Haridas S."/>
            <person name="LaButti K."/>
            <person name="Ohm R.A."/>
            <person name="Kues U."/>
            <person name="Blanchette R.A."/>
            <person name="Grigoriev I.V."/>
            <person name="Minto R.E."/>
            <person name="Hibbett D.S."/>
        </authorList>
    </citation>
    <scope>NUCLEOTIDE SEQUENCE [LARGE SCALE GENOMIC DNA]</scope>
    <source>
        <strain evidence="3 4">FP15055 ss-10</strain>
    </source>
</reference>
<gene>
    <name evidence="3" type="ORF">CYLTODRAFT_489909</name>
</gene>
<dbReference type="Proteomes" id="UP000054007">
    <property type="component" value="Unassembled WGS sequence"/>
</dbReference>
<feature type="transmembrane region" description="Helical" evidence="2">
    <location>
        <begin position="374"/>
        <end position="399"/>
    </location>
</feature>
<protein>
    <submittedName>
        <fullName evidence="3">Uncharacterized protein</fullName>
    </submittedName>
</protein>
<sequence length="473" mass="53290">MSLARKLAAFRLTYPAAPQPYPWQWLTPFVVTSFALLTVLLTIINIPLAAYERVVQFTYTPNDTSDADDRFWGLLPGYLAQKVDDIEEFQPQTVYIGDRLSLSRSIYPYTVGFVWAPDNETTSWKYVSSFAYSNNDISKCFISDFALDWAASQTEAGFSFTDGGAKASIQCWDPVPYRLVFNSKDLITTNKSLDDFTFTNRFNIVSGVSINTSLSMYPQDMWFHEYEELKHIITETVSNAAAENGGNLTINMNVKAAYEQTNLESTMTVTPSTANSSALLNLETLSRYILPLFYQCITLDLSRIEPVSVFQDPDSVIPLIEEALSPIVRNSTYSTWTGDDWKTFAKTVNDTVNTPSFAYQRSVWRRKPIGSAIVGVYSATFTMLSLAWTIFAIVAAFFAERQRKANPDQDGEDVRDLSDRIRQLEAMMYKRPALLHANDTDASSYLLEKPGNTGGYTHTPSRDSFVRSNGREV</sequence>
<keyword evidence="4" id="KW-1185">Reference proteome</keyword>
<dbReference type="OrthoDB" id="3001227at2759"/>
<dbReference type="STRING" id="1314674.A0A0D7BCP3"/>
<dbReference type="AlphaFoldDB" id="A0A0D7BCP3"/>
<name>A0A0D7BCP3_9AGAR</name>
<keyword evidence="2" id="KW-0812">Transmembrane</keyword>
<dbReference type="EMBL" id="KN880506">
    <property type="protein sequence ID" value="KIY68258.1"/>
    <property type="molecule type" value="Genomic_DNA"/>
</dbReference>
<evidence type="ECO:0000256" key="1">
    <source>
        <dbReference type="SAM" id="MobiDB-lite"/>
    </source>
</evidence>
<keyword evidence="2" id="KW-1133">Transmembrane helix</keyword>
<feature type="region of interest" description="Disordered" evidence="1">
    <location>
        <begin position="448"/>
        <end position="473"/>
    </location>
</feature>
<evidence type="ECO:0000313" key="4">
    <source>
        <dbReference type="Proteomes" id="UP000054007"/>
    </source>
</evidence>
<evidence type="ECO:0000256" key="2">
    <source>
        <dbReference type="SAM" id="Phobius"/>
    </source>
</evidence>
<evidence type="ECO:0000313" key="3">
    <source>
        <dbReference type="EMBL" id="KIY68258.1"/>
    </source>
</evidence>
<feature type="transmembrane region" description="Helical" evidence="2">
    <location>
        <begin position="25"/>
        <end position="48"/>
    </location>
</feature>
<feature type="compositionally biased region" description="Basic and acidic residues" evidence="1">
    <location>
        <begin position="460"/>
        <end position="473"/>
    </location>
</feature>
<accession>A0A0D7BCP3</accession>